<dbReference type="EMBL" id="CP132968">
    <property type="protein sequence ID" value="WMD17078.1"/>
    <property type="molecule type" value="Genomic_DNA"/>
</dbReference>
<feature type="transmembrane region" description="Helical" evidence="1">
    <location>
        <begin position="321"/>
        <end position="338"/>
    </location>
</feature>
<feature type="transmembrane region" description="Helical" evidence="1">
    <location>
        <begin position="225"/>
        <end position="245"/>
    </location>
</feature>
<keyword evidence="1" id="KW-1133">Transmembrane helix</keyword>
<dbReference type="AlphaFoldDB" id="A0AAQ3JJS7"/>
<feature type="transmembrane region" description="Helical" evidence="1">
    <location>
        <begin position="172"/>
        <end position="188"/>
    </location>
</feature>
<keyword evidence="3" id="KW-0012">Acyltransferase</keyword>
<accession>A0AAQ3JJS7</accession>
<gene>
    <name evidence="3" type="ORF">RBI15_02940</name>
</gene>
<protein>
    <submittedName>
        <fullName evidence="3">Acyltransferase family protein</fullName>
    </submittedName>
</protein>
<feature type="transmembrane region" description="Helical" evidence="1">
    <location>
        <begin position="9"/>
        <end position="26"/>
    </location>
</feature>
<evidence type="ECO:0000256" key="1">
    <source>
        <dbReference type="SAM" id="Phobius"/>
    </source>
</evidence>
<keyword evidence="1" id="KW-0472">Membrane</keyword>
<feature type="transmembrane region" description="Helical" evidence="1">
    <location>
        <begin position="46"/>
        <end position="69"/>
    </location>
</feature>
<feature type="domain" description="Acyltransferase 3" evidence="2">
    <location>
        <begin position="10"/>
        <end position="335"/>
    </location>
</feature>
<dbReference type="GO" id="GO:0016747">
    <property type="term" value="F:acyltransferase activity, transferring groups other than amino-acyl groups"/>
    <property type="evidence" value="ECO:0007669"/>
    <property type="project" value="InterPro"/>
</dbReference>
<dbReference type="Pfam" id="PF01757">
    <property type="entry name" value="Acyl_transf_3"/>
    <property type="match status" value="1"/>
</dbReference>
<keyword evidence="1" id="KW-0812">Transmembrane</keyword>
<proteinExistence type="predicted"/>
<dbReference type="InterPro" id="IPR002656">
    <property type="entry name" value="Acyl_transf_3_dom"/>
</dbReference>
<dbReference type="GeneID" id="92740327"/>
<reference evidence="3" key="1">
    <citation type="submission" date="2023-08" db="EMBL/GenBank/DDBJ databases">
        <title>Complete Genome Sequences of butyrate producing Anaerostipes hadrus strains BA1 and GIF7 isolated from the terminal ileum of a healthy lean male.</title>
        <authorList>
            <person name="Low A."/>
            <person name="Sheludchenko M."/>
            <person name="Cheng H.E."/>
            <person name="Koh X.Q."/>
            <person name="Lee J."/>
        </authorList>
    </citation>
    <scope>NUCLEOTIDE SEQUENCE</scope>
    <source>
        <strain evidence="3">BA1</strain>
    </source>
</reference>
<evidence type="ECO:0000313" key="4">
    <source>
        <dbReference type="Proteomes" id="UP001243496"/>
    </source>
</evidence>
<feature type="transmembrane region" description="Helical" evidence="1">
    <location>
        <begin position="295"/>
        <end position="315"/>
    </location>
</feature>
<dbReference type="Proteomes" id="UP001243496">
    <property type="component" value="Chromosome"/>
</dbReference>
<name>A0AAQ3JJS7_ANAHA</name>
<evidence type="ECO:0000259" key="2">
    <source>
        <dbReference type="Pfam" id="PF01757"/>
    </source>
</evidence>
<sequence length="362" mass="42373">MKFSKDDTLCMKGIAILILFFHHNYLGPDRWLNSPISFYPFSQSQIMYIAKFLKICVGMFVFLTGYGMLASVKTKSLDDKAMRKYTVNRYLTMMMGFWLIFLLVHILSGIFTDRFTEVYGTGTYSVIYFLIDGIGLAKLFDTPTFCATWWYMSLATMLILLFPMFKKLLERYQGILLILTIFLPKAFNLPYADLWRWLFCYTLGMYMAEHDLLAKIKEKFTSFGMLKRCLIFGILTIGIPVIIMLRQSEGFGIKFLYLWEGIAPAYVIVYAYLFVVWIKPLAAVLHFLGKHSMNMFLTHTMFRAVYFHDFMYSFYSMWLDYIALIIVSVLVSVAIEIVKKLIRFQKITTFVKDRACQILKLT</sequence>
<keyword evidence="3" id="KW-0808">Transferase</keyword>
<feature type="transmembrane region" description="Helical" evidence="1">
    <location>
        <begin position="90"/>
        <end position="111"/>
    </location>
</feature>
<feature type="transmembrane region" description="Helical" evidence="1">
    <location>
        <begin position="148"/>
        <end position="165"/>
    </location>
</feature>
<dbReference type="RefSeq" id="WP_044921992.1">
    <property type="nucleotide sequence ID" value="NZ_CP132968.1"/>
</dbReference>
<evidence type="ECO:0000313" key="3">
    <source>
        <dbReference type="EMBL" id="WMD17078.1"/>
    </source>
</evidence>
<feature type="transmembrane region" description="Helical" evidence="1">
    <location>
        <begin position="265"/>
        <end position="288"/>
    </location>
</feature>
<organism evidence="3 4">
    <name type="scientific">Anaerostipes hadrus</name>
    <dbReference type="NCBI Taxonomy" id="649756"/>
    <lineage>
        <taxon>Bacteria</taxon>
        <taxon>Bacillati</taxon>
        <taxon>Bacillota</taxon>
        <taxon>Clostridia</taxon>
        <taxon>Lachnospirales</taxon>
        <taxon>Lachnospiraceae</taxon>
        <taxon>Anaerostipes</taxon>
    </lineage>
</organism>